<evidence type="ECO:0000313" key="2">
    <source>
        <dbReference type="EMBL" id="CAI8982806.1"/>
    </source>
</evidence>
<feature type="region of interest" description="Disordered" evidence="1">
    <location>
        <begin position="1"/>
        <end position="22"/>
    </location>
</feature>
<proteinExistence type="predicted"/>
<evidence type="ECO:0000313" key="3">
    <source>
        <dbReference type="Proteomes" id="UP001162030"/>
    </source>
</evidence>
<name>A0ABM9I9U7_9GAMM</name>
<gene>
    <name evidence="2" type="ORF">MSZNOR_P0037</name>
</gene>
<accession>A0ABM9I9U7</accession>
<dbReference type="RefSeq" id="WP_281015917.1">
    <property type="nucleotide sequence ID" value="NZ_OX458334.1"/>
</dbReference>
<geneLocation type="plasmid" evidence="2 3">
    <name>MSZNORminor</name>
</geneLocation>
<dbReference type="Proteomes" id="UP001162030">
    <property type="component" value="Plasmid MSZNORminor"/>
</dbReference>
<keyword evidence="3" id="KW-1185">Reference proteome</keyword>
<feature type="region of interest" description="Disordered" evidence="1">
    <location>
        <begin position="192"/>
        <end position="215"/>
    </location>
</feature>
<organism evidence="2 3">
    <name type="scientific">Methylocaldum szegediense</name>
    <dbReference type="NCBI Taxonomy" id="73780"/>
    <lineage>
        <taxon>Bacteria</taxon>
        <taxon>Pseudomonadati</taxon>
        <taxon>Pseudomonadota</taxon>
        <taxon>Gammaproteobacteria</taxon>
        <taxon>Methylococcales</taxon>
        <taxon>Methylococcaceae</taxon>
        <taxon>Methylocaldum</taxon>
    </lineage>
</organism>
<evidence type="ECO:0000256" key="1">
    <source>
        <dbReference type="SAM" id="MobiDB-lite"/>
    </source>
</evidence>
<protein>
    <submittedName>
        <fullName evidence="2">Replication protein RepA</fullName>
    </submittedName>
</protein>
<sequence>MIGVGNRCGHNPAKPRWFDPPQKHADRPHVLRKLIERIRDYYSSPQKTLPGLNAVNESDRQQRSERREACICLLGCLLHYTDLVTLRVGIPQSDGSFQGLTMEFLAKTSGLGLRRAERAIHDLAAAGIVSIHPIAKRLDDCAYKGFAAIRAVSRSLFDAFGLGKWLRHEREKAVKRREKKARKANPHIEMTMAGKRGPERKAGPQDGAAAIETRTGGPTAVGAILASIKASLKSTGPPS</sequence>
<dbReference type="EMBL" id="OX458334">
    <property type="protein sequence ID" value="CAI8982806.1"/>
    <property type="molecule type" value="Genomic_DNA"/>
</dbReference>
<reference evidence="2 3" key="1">
    <citation type="submission" date="2023-03" db="EMBL/GenBank/DDBJ databases">
        <authorList>
            <person name="Pearce D."/>
        </authorList>
    </citation>
    <scope>NUCLEOTIDE SEQUENCE [LARGE SCALE GENOMIC DNA]</scope>
    <source>
        <strain evidence="2">Msz</strain>
        <plasmid evidence="2 3">MSZNORminor</plasmid>
    </source>
</reference>
<keyword evidence="2" id="KW-0614">Plasmid</keyword>